<evidence type="ECO:0000256" key="5">
    <source>
        <dbReference type="ARBA" id="ARBA00012483"/>
    </source>
</evidence>
<dbReference type="SUPFAM" id="SSF57850">
    <property type="entry name" value="RING/U-box"/>
    <property type="match status" value="1"/>
</dbReference>
<feature type="region of interest" description="Disordered" evidence="16">
    <location>
        <begin position="609"/>
        <end position="641"/>
    </location>
</feature>
<keyword evidence="7 17" id="KW-0812">Transmembrane</keyword>
<feature type="compositionally biased region" description="Polar residues" evidence="16">
    <location>
        <begin position="756"/>
        <end position="770"/>
    </location>
</feature>
<evidence type="ECO:0000256" key="11">
    <source>
        <dbReference type="ARBA" id="ARBA00022824"/>
    </source>
</evidence>
<keyword evidence="11" id="KW-0256">Endoplasmic reticulum</keyword>
<evidence type="ECO:0000256" key="2">
    <source>
        <dbReference type="ARBA" id="ARBA00004477"/>
    </source>
</evidence>
<reference evidence="19 20" key="1">
    <citation type="journal article" name="Sci. Rep.">
        <title>Telomere-to-telomere assembled and centromere annotated genomes of the two main subspecies of the button mushroom Agaricus bisporus reveal especially polymorphic chromosome ends.</title>
        <authorList>
            <person name="Sonnenberg A.S.M."/>
            <person name="Sedaghat-Telgerd N."/>
            <person name="Lavrijssen B."/>
            <person name="Ohm R.A."/>
            <person name="Hendrickx P.M."/>
            <person name="Scholtmeijer K."/>
            <person name="Baars J.J.P."/>
            <person name="van Peer A."/>
        </authorList>
    </citation>
    <scope>NUCLEOTIDE SEQUENCE [LARGE SCALE GENOMIC DNA]</scope>
    <source>
        <strain evidence="19 20">H119_p4</strain>
    </source>
</reference>
<keyword evidence="9 15" id="KW-0863">Zinc-finger</keyword>
<dbReference type="EMBL" id="JABXXO010000003">
    <property type="protein sequence ID" value="KAF7782455.1"/>
    <property type="molecule type" value="Genomic_DNA"/>
</dbReference>
<comment type="subcellular location">
    <subcellularLocation>
        <location evidence="2">Endoplasmic reticulum membrane</location>
        <topology evidence="2">Multi-pass membrane protein</topology>
    </subcellularLocation>
</comment>
<feature type="compositionally biased region" description="Basic and acidic residues" evidence="16">
    <location>
        <begin position="529"/>
        <end position="541"/>
    </location>
</feature>
<feature type="region of interest" description="Disordered" evidence="16">
    <location>
        <begin position="558"/>
        <end position="579"/>
    </location>
</feature>
<name>A0A8H7F830_AGABI</name>
<evidence type="ECO:0000256" key="15">
    <source>
        <dbReference type="PROSITE-ProRule" id="PRU00175"/>
    </source>
</evidence>
<feature type="compositionally biased region" description="Basic and acidic residues" evidence="16">
    <location>
        <begin position="715"/>
        <end position="738"/>
    </location>
</feature>
<evidence type="ECO:0000256" key="7">
    <source>
        <dbReference type="ARBA" id="ARBA00022692"/>
    </source>
</evidence>
<comment type="pathway">
    <text evidence="3">Protein modification; protein ubiquitination.</text>
</comment>
<dbReference type="InterPro" id="IPR024766">
    <property type="entry name" value="Znf_RING_H2"/>
</dbReference>
<dbReference type="UniPathway" id="UPA00143"/>
<dbReference type="InterPro" id="IPR050731">
    <property type="entry name" value="HRD1_E3_ubiq-ligases"/>
</dbReference>
<dbReference type="GO" id="GO:0005789">
    <property type="term" value="C:endoplasmic reticulum membrane"/>
    <property type="evidence" value="ECO:0007669"/>
    <property type="project" value="UniProtKB-SubCell"/>
</dbReference>
<evidence type="ECO:0000256" key="10">
    <source>
        <dbReference type="ARBA" id="ARBA00022786"/>
    </source>
</evidence>
<keyword evidence="14 17" id="KW-0472">Membrane</keyword>
<evidence type="ECO:0000256" key="6">
    <source>
        <dbReference type="ARBA" id="ARBA00022679"/>
    </source>
</evidence>
<evidence type="ECO:0000313" key="20">
    <source>
        <dbReference type="Proteomes" id="UP000629468"/>
    </source>
</evidence>
<feature type="region of interest" description="Disordered" evidence="16">
    <location>
        <begin position="702"/>
        <end position="770"/>
    </location>
</feature>
<organism evidence="19 20">
    <name type="scientific">Agaricus bisporus var. burnettii</name>
    <dbReference type="NCBI Taxonomy" id="192524"/>
    <lineage>
        <taxon>Eukaryota</taxon>
        <taxon>Fungi</taxon>
        <taxon>Dikarya</taxon>
        <taxon>Basidiomycota</taxon>
        <taxon>Agaricomycotina</taxon>
        <taxon>Agaricomycetes</taxon>
        <taxon>Agaricomycetidae</taxon>
        <taxon>Agaricales</taxon>
        <taxon>Agaricineae</taxon>
        <taxon>Agaricaceae</taxon>
        <taxon>Agaricus</taxon>
    </lineage>
</organism>
<evidence type="ECO:0000256" key="4">
    <source>
        <dbReference type="ARBA" id="ARBA00010089"/>
    </source>
</evidence>
<keyword evidence="6" id="KW-0808">Transferase</keyword>
<dbReference type="PANTHER" id="PTHR22763">
    <property type="entry name" value="RING ZINC FINGER PROTEIN"/>
    <property type="match status" value="1"/>
</dbReference>
<evidence type="ECO:0000256" key="1">
    <source>
        <dbReference type="ARBA" id="ARBA00000900"/>
    </source>
</evidence>
<feature type="transmembrane region" description="Helical" evidence="17">
    <location>
        <begin position="24"/>
        <end position="43"/>
    </location>
</feature>
<evidence type="ECO:0000256" key="16">
    <source>
        <dbReference type="SAM" id="MobiDB-lite"/>
    </source>
</evidence>
<comment type="similarity">
    <text evidence="4">Belongs to the HRD1 family.</text>
</comment>
<evidence type="ECO:0000256" key="8">
    <source>
        <dbReference type="ARBA" id="ARBA00022723"/>
    </source>
</evidence>
<feature type="transmembrane region" description="Helical" evidence="17">
    <location>
        <begin position="63"/>
        <end position="85"/>
    </location>
</feature>
<evidence type="ECO:0000256" key="9">
    <source>
        <dbReference type="ARBA" id="ARBA00022771"/>
    </source>
</evidence>
<dbReference type="SMR" id="A0A8H7F830"/>
<dbReference type="PANTHER" id="PTHR22763:SF184">
    <property type="entry name" value="E3 UBIQUITIN-PROTEIN LIGASE SYNOVIOLIN"/>
    <property type="match status" value="1"/>
</dbReference>
<feature type="transmembrane region" description="Helical" evidence="17">
    <location>
        <begin position="251"/>
        <end position="270"/>
    </location>
</feature>
<evidence type="ECO:0000256" key="3">
    <source>
        <dbReference type="ARBA" id="ARBA00004906"/>
    </source>
</evidence>
<dbReference type="EC" id="2.3.2.27" evidence="5"/>
<dbReference type="PROSITE" id="PS50089">
    <property type="entry name" value="ZF_RING_2"/>
    <property type="match status" value="1"/>
</dbReference>
<proteinExistence type="inferred from homology"/>
<evidence type="ECO:0000256" key="13">
    <source>
        <dbReference type="ARBA" id="ARBA00022989"/>
    </source>
</evidence>
<keyword evidence="8" id="KW-0479">Metal-binding</keyword>
<keyword evidence="10" id="KW-0833">Ubl conjugation pathway</keyword>
<dbReference type="GO" id="GO:0016567">
    <property type="term" value="P:protein ubiquitination"/>
    <property type="evidence" value="ECO:0007669"/>
    <property type="project" value="UniProtKB-UniPathway"/>
</dbReference>
<feature type="transmembrane region" description="Helical" evidence="17">
    <location>
        <begin position="200"/>
        <end position="219"/>
    </location>
</feature>
<feature type="domain" description="RING-type" evidence="18">
    <location>
        <begin position="322"/>
        <end position="375"/>
    </location>
</feature>
<dbReference type="InterPro" id="IPR057992">
    <property type="entry name" value="TPR_SYVN1_N"/>
</dbReference>
<evidence type="ECO:0000256" key="12">
    <source>
        <dbReference type="ARBA" id="ARBA00022833"/>
    </source>
</evidence>
<protein>
    <recommendedName>
        <fullName evidence="5">RING-type E3 ubiquitin transferase</fullName>
        <ecNumber evidence="5">2.3.2.27</ecNumber>
    </recommendedName>
</protein>
<evidence type="ECO:0000256" key="14">
    <source>
        <dbReference type="ARBA" id="ARBA00023136"/>
    </source>
</evidence>
<evidence type="ECO:0000313" key="19">
    <source>
        <dbReference type="EMBL" id="KAF7782455.1"/>
    </source>
</evidence>
<feature type="compositionally biased region" description="Low complexity" evidence="16">
    <location>
        <begin position="390"/>
        <end position="417"/>
    </location>
</feature>
<feature type="compositionally biased region" description="Polar residues" evidence="16">
    <location>
        <begin position="620"/>
        <end position="632"/>
    </location>
</feature>
<dbReference type="Pfam" id="PF25563">
    <property type="entry name" value="TPR_SYVN1_N"/>
    <property type="match status" value="1"/>
</dbReference>
<dbReference type="Pfam" id="PF12678">
    <property type="entry name" value="zf-rbx1"/>
    <property type="match status" value="1"/>
</dbReference>
<dbReference type="Proteomes" id="UP000629468">
    <property type="component" value="Unassembled WGS sequence"/>
</dbReference>
<dbReference type="Gene3D" id="3.30.40.10">
    <property type="entry name" value="Zinc/RING finger domain, C3HC4 (zinc finger)"/>
    <property type="match status" value="1"/>
</dbReference>
<dbReference type="InterPro" id="IPR058051">
    <property type="entry name" value="Znf_RING_synoviolin"/>
</dbReference>
<accession>A0A8H7F830</accession>
<dbReference type="AlphaFoldDB" id="A0A8H7F830"/>
<evidence type="ECO:0000259" key="18">
    <source>
        <dbReference type="PROSITE" id="PS50089"/>
    </source>
</evidence>
<dbReference type="CDD" id="cd16479">
    <property type="entry name" value="RING-H2_synoviolin"/>
    <property type="match status" value="1"/>
</dbReference>
<dbReference type="GO" id="GO:0061630">
    <property type="term" value="F:ubiquitin protein ligase activity"/>
    <property type="evidence" value="ECO:0007669"/>
    <property type="project" value="UniProtKB-EC"/>
</dbReference>
<keyword evidence="12" id="KW-0862">Zinc</keyword>
<dbReference type="GO" id="GO:0043161">
    <property type="term" value="P:proteasome-mediated ubiquitin-dependent protein catabolic process"/>
    <property type="evidence" value="ECO:0007669"/>
    <property type="project" value="TreeGrafter"/>
</dbReference>
<dbReference type="InterPro" id="IPR013083">
    <property type="entry name" value="Znf_RING/FYVE/PHD"/>
</dbReference>
<dbReference type="GO" id="GO:0036503">
    <property type="term" value="P:ERAD pathway"/>
    <property type="evidence" value="ECO:0007669"/>
    <property type="project" value="TreeGrafter"/>
</dbReference>
<feature type="region of interest" description="Disordered" evidence="16">
    <location>
        <begin position="381"/>
        <end position="417"/>
    </location>
</feature>
<keyword evidence="13 17" id="KW-1133">Transmembrane helix</keyword>
<comment type="caution">
    <text evidence="19">The sequence shown here is derived from an EMBL/GenBank/DDBJ whole genome shotgun (WGS) entry which is preliminary data.</text>
</comment>
<feature type="compositionally biased region" description="Low complexity" evidence="16">
    <location>
        <begin position="570"/>
        <end position="579"/>
    </location>
</feature>
<dbReference type="InterPro" id="IPR001841">
    <property type="entry name" value="Znf_RING"/>
</dbReference>
<comment type="catalytic activity">
    <reaction evidence="1">
        <text>S-ubiquitinyl-[E2 ubiquitin-conjugating enzyme]-L-cysteine + [acceptor protein]-L-lysine = [E2 ubiquitin-conjugating enzyme]-L-cysteine + N(6)-ubiquitinyl-[acceptor protein]-L-lysine.</text>
        <dbReference type="EC" id="2.3.2.27"/>
    </reaction>
</comment>
<gene>
    <name evidence="19" type="ORF">Agabi119p4_1831</name>
</gene>
<dbReference type="GO" id="GO:0008270">
    <property type="term" value="F:zinc ion binding"/>
    <property type="evidence" value="ECO:0007669"/>
    <property type="project" value="UniProtKB-KW"/>
</dbReference>
<feature type="transmembrane region" description="Helical" evidence="17">
    <location>
        <begin position="159"/>
        <end position="180"/>
    </location>
</feature>
<dbReference type="SMART" id="SM00184">
    <property type="entry name" value="RING"/>
    <property type="match status" value="1"/>
</dbReference>
<feature type="transmembrane region" description="Helical" evidence="17">
    <location>
        <begin position="121"/>
        <end position="139"/>
    </location>
</feature>
<sequence length="770" mass="85462">MPPLQQLLRHGSNRVLRSALSHRVQLYFLVSLVALSAVVFNALRNYSNFYSVAISLSKSSRSVLVLANFAVLLALLGAHIVQRIFFGALRANEVERLYDRLWFFITESLLAFTIFRDEFDIGFVLMFGFLLFVKSFHWLSSDRVEWMDQQQYPGPPVLFHIRMISLFSILWLVDFMMFVIAMDHTIAYGVGGMVLFASEYGILMASLMNTVFKYLLFAYDLRRAGRRGGENAPPWENKSMWVFYIELTTDFLKLTTYLIFFIIIITFYGLPLNIVRDVYITARSFITRLRALHRYQTATRNMDQRYPNATETELAATSDRTCIICREDMVPAVQGQPPVSDGPNVTPKKLPCGHIFHFYCLRSWLERQQSCPTCRQTVLEPNTPRRPANGPAVAPQQQGNAPAGQPGNDAPAVNNPIGNPLGLLGRILGPPGLGADRNPLVPPRVAQNMGANGGNNPIVIEYTIQYRTPQNNAQNTPVNLRPVQPLEGLPGPNGWQQWPGRRDNDNEARNPPGPTSEATSTVPNAVPTDARDTAGESHGSENPRAAAALAALRRLNGNNSSEENEPSPRDTSGLTTSSDLQTDTLRSYSASSTVPQFIPLFDLSQSRSAQESLPCANGTMPPQTFSANTEPSPASHPEDFMNQLPRHITDTQLSLMDRLTRETIDERLRILERVSGTAYGCVEDLLRLRSALPVTDTLYARRTSDRGPDHVNSGHRAESANENLDRSPEVLDKGKGVDRSLGPEPVEGSSEMADAGNSQQENGIETPSGM</sequence>
<evidence type="ECO:0000256" key="17">
    <source>
        <dbReference type="SAM" id="Phobius"/>
    </source>
</evidence>
<feature type="region of interest" description="Disordered" evidence="16">
    <location>
        <begin position="471"/>
        <end position="543"/>
    </location>
</feature>